<dbReference type="Gene3D" id="1.25.10.10">
    <property type="entry name" value="Leucine-rich Repeat Variant"/>
    <property type="match status" value="1"/>
</dbReference>
<dbReference type="Pfam" id="PF13646">
    <property type="entry name" value="HEAT_2"/>
    <property type="match status" value="1"/>
</dbReference>
<dbReference type="PANTHER" id="PTHR12697:SF5">
    <property type="entry name" value="DEOXYHYPUSINE HYDROXYLASE"/>
    <property type="match status" value="1"/>
</dbReference>
<keyword evidence="3" id="KW-1185">Reference proteome</keyword>
<dbReference type="InterPro" id="IPR011989">
    <property type="entry name" value="ARM-like"/>
</dbReference>
<evidence type="ECO:0000313" key="2">
    <source>
        <dbReference type="EMBL" id="GAA3635322.1"/>
    </source>
</evidence>
<dbReference type="RefSeq" id="WP_344808347.1">
    <property type="nucleotide sequence ID" value="NZ_BAABAB010000036.1"/>
</dbReference>
<proteinExistence type="predicted"/>
<reference evidence="3" key="1">
    <citation type="journal article" date="2019" name="Int. J. Syst. Evol. Microbiol.">
        <title>The Global Catalogue of Microorganisms (GCM) 10K type strain sequencing project: providing services to taxonomists for standard genome sequencing and annotation.</title>
        <authorList>
            <consortium name="The Broad Institute Genomics Platform"/>
            <consortium name="The Broad Institute Genome Sequencing Center for Infectious Disease"/>
            <person name="Wu L."/>
            <person name="Ma J."/>
        </authorList>
    </citation>
    <scope>NUCLEOTIDE SEQUENCE [LARGE SCALE GENOMIC DNA]</scope>
    <source>
        <strain evidence="3">JCM 16929</strain>
    </source>
</reference>
<comment type="caution">
    <text evidence="2">The sequence shown here is derived from an EMBL/GenBank/DDBJ whole genome shotgun (WGS) entry which is preliminary data.</text>
</comment>
<dbReference type="InterPro" id="IPR016024">
    <property type="entry name" value="ARM-type_fold"/>
</dbReference>
<sequence length="214" mass="22517">MIENVAELVARAAADDADARAGAVRRLIQLLDDQDAFTRSEAADALGPIGDPSAAPALQRALTDDEPVVRAAAAESLGDLGQRNSMEALTRAVRDDPDEAVRAFASSALGLLGMSDDVLSELQRKEMSDWVRAELAIARYRAGGATIDEVVQPLAAGSETQLIRVVNGLYDLVDRGAGLSATDQSVLAEALQSARSRVPAVAAEIDRLAGRLTR</sequence>
<evidence type="ECO:0000313" key="3">
    <source>
        <dbReference type="Proteomes" id="UP001501490"/>
    </source>
</evidence>
<gene>
    <name evidence="2" type="ORF">GCM10022236_42440</name>
</gene>
<accession>A0ABP7ALX2</accession>
<evidence type="ECO:0000256" key="1">
    <source>
        <dbReference type="ARBA" id="ARBA00045876"/>
    </source>
</evidence>
<dbReference type="InterPro" id="IPR021133">
    <property type="entry name" value="HEAT_type_2"/>
</dbReference>
<protein>
    <recommendedName>
        <fullName evidence="4">HEAT repeat domain-containing protein</fullName>
    </recommendedName>
</protein>
<comment type="function">
    <text evidence="1">Catalyzes the hydroxylation of the N(6)-(4-aminobutyl)-L-lysine intermediate produced by deoxyhypusine synthase/DHPS on a critical lysine of the eukaryotic translation initiation factor 5A/eIF-5A. This is the second step of the post-translational modification of that lysine into an unusual amino acid residue named hypusine. Hypusination is unique to mature eIF-5A factor and is essential for its function.</text>
</comment>
<dbReference type="EMBL" id="BAABAB010000036">
    <property type="protein sequence ID" value="GAA3635322.1"/>
    <property type="molecule type" value="Genomic_DNA"/>
</dbReference>
<name>A0ABP7ALX2_9ACTN</name>
<dbReference type="Proteomes" id="UP001501490">
    <property type="component" value="Unassembled WGS sequence"/>
</dbReference>
<dbReference type="PANTHER" id="PTHR12697">
    <property type="entry name" value="PBS LYASE HEAT-LIKE PROTEIN"/>
    <property type="match status" value="1"/>
</dbReference>
<dbReference type="InterPro" id="IPR004155">
    <property type="entry name" value="PBS_lyase_HEAT"/>
</dbReference>
<dbReference type="SMART" id="SM00567">
    <property type="entry name" value="EZ_HEAT"/>
    <property type="match status" value="2"/>
</dbReference>
<dbReference type="PROSITE" id="PS50077">
    <property type="entry name" value="HEAT_REPEAT"/>
    <property type="match status" value="1"/>
</dbReference>
<organism evidence="2 3">
    <name type="scientific">Microlunatus ginsengisoli</name>
    <dbReference type="NCBI Taxonomy" id="363863"/>
    <lineage>
        <taxon>Bacteria</taxon>
        <taxon>Bacillati</taxon>
        <taxon>Actinomycetota</taxon>
        <taxon>Actinomycetes</taxon>
        <taxon>Propionibacteriales</taxon>
        <taxon>Propionibacteriaceae</taxon>
        <taxon>Microlunatus</taxon>
    </lineage>
</organism>
<dbReference type="SUPFAM" id="SSF48371">
    <property type="entry name" value="ARM repeat"/>
    <property type="match status" value="1"/>
</dbReference>
<evidence type="ECO:0008006" key="4">
    <source>
        <dbReference type="Google" id="ProtNLM"/>
    </source>
</evidence>